<evidence type="ECO:0000256" key="1">
    <source>
        <dbReference type="ARBA" id="ARBA00001933"/>
    </source>
</evidence>
<dbReference type="PIRSF" id="PIRSF000521">
    <property type="entry name" value="Transaminase_4ab_Lys_Orn"/>
    <property type="match status" value="1"/>
</dbReference>
<dbReference type="PANTHER" id="PTHR43552:SF2">
    <property type="entry name" value="DIAMINOBUTYRATE--2-OXOGLUTARATE TRANSAMINASE"/>
    <property type="match status" value="1"/>
</dbReference>
<dbReference type="AlphaFoldDB" id="A0A4R3I2A6"/>
<keyword evidence="5 6" id="KW-0663">Pyridoxal phosphate</keyword>
<dbReference type="EMBL" id="SLZR01000012">
    <property type="protein sequence ID" value="TCS39758.1"/>
    <property type="molecule type" value="Genomic_DNA"/>
</dbReference>
<evidence type="ECO:0000256" key="4">
    <source>
        <dbReference type="ARBA" id="ARBA00022679"/>
    </source>
</evidence>
<proteinExistence type="inferred from homology"/>
<evidence type="ECO:0000256" key="2">
    <source>
        <dbReference type="ARBA" id="ARBA00008954"/>
    </source>
</evidence>
<comment type="catalytic activity">
    <reaction evidence="7">
        <text>L-2,4-diaminobutanoate + 2-oxoglutarate = L-aspartate 4-semialdehyde + L-glutamate</text>
        <dbReference type="Rhea" id="RHEA:11160"/>
        <dbReference type="ChEBI" id="CHEBI:16810"/>
        <dbReference type="ChEBI" id="CHEBI:29985"/>
        <dbReference type="ChEBI" id="CHEBI:58761"/>
        <dbReference type="ChEBI" id="CHEBI:537519"/>
        <dbReference type="EC" id="2.6.1.76"/>
    </reaction>
</comment>
<name>A0A4R3I2A6_9GAMM</name>
<dbReference type="InterPro" id="IPR015421">
    <property type="entry name" value="PyrdxlP-dep_Trfase_major"/>
</dbReference>
<gene>
    <name evidence="8" type="ORF">BCF53_11243</name>
</gene>
<dbReference type="NCBIfam" id="NF006733">
    <property type="entry name" value="PRK09264.1"/>
    <property type="match status" value="1"/>
</dbReference>
<accession>A0A4R3I2A6</accession>
<comment type="function">
    <text evidence="7">Catalyzes reversively the conversion of L-aspartate beta-semialdehyde (ASA) to L-2,4-diaminobutyrate (DABA) by transamination with L-glutamate.</text>
</comment>
<dbReference type="GO" id="GO:0019491">
    <property type="term" value="P:ectoine biosynthetic process"/>
    <property type="evidence" value="ECO:0007669"/>
    <property type="project" value="UniProtKB-UniPathway"/>
</dbReference>
<comment type="caution">
    <text evidence="8">The sequence shown here is derived from an EMBL/GenBank/DDBJ whole genome shotgun (WGS) entry which is preliminary data.</text>
</comment>
<dbReference type="InterPro" id="IPR015424">
    <property type="entry name" value="PyrdxlP-dep_Trfase"/>
</dbReference>
<comment type="pathway">
    <text evidence="7">Amine and polyamine biosynthesis; ectoine biosynthesis; L-ectoine from L-aspartate 4-semialdehyde: step 1/3.</text>
</comment>
<dbReference type="PROSITE" id="PS00600">
    <property type="entry name" value="AA_TRANSFER_CLASS_3"/>
    <property type="match status" value="1"/>
</dbReference>
<dbReference type="InterPro" id="IPR012773">
    <property type="entry name" value="Ectoine_EctB"/>
</dbReference>
<dbReference type="InterPro" id="IPR015422">
    <property type="entry name" value="PyrdxlP-dep_Trfase_small"/>
</dbReference>
<dbReference type="NCBIfam" id="TIGR00709">
    <property type="entry name" value="dat"/>
    <property type="match status" value="1"/>
</dbReference>
<evidence type="ECO:0000313" key="9">
    <source>
        <dbReference type="Proteomes" id="UP000295793"/>
    </source>
</evidence>
<dbReference type="GO" id="GO:0030170">
    <property type="term" value="F:pyridoxal phosphate binding"/>
    <property type="evidence" value="ECO:0007669"/>
    <property type="project" value="InterPro"/>
</dbReference>
<evidence type="ECO:0000256" key="5">
    <source>
        <dbReference type="ARBA" id="ARBA00022898"/>
    </source>
</evidence>
<dbReference type="GO" id="GO:0045303">
    <property type="term" value="F:diaminobutyrate-2-oxoglutarate transaminase activity"/>
    <property type="evidence" value="ECO:0007669"/>
    <property type="project" value="UniProtKB-EC"/>
</dbReference>
<dbReference type="PANTHER" id="PTHR43552">
    <property type="entry name" value="DIAMINOBUTYRATE--2-OXOGLUTARATE AMINOTRANSFERASE"/>
    <property type="match status" value="1"/>
</dbReference>
<dbReference type="EC" id="2.6.1.76" evidence="7"/>
<dbReference type="GO" id="GO:0047307">
    <property type="term" value="F:diaminobutyrate-pyruvate transaminase activity"/>
    <property type="evidence" value="ECO:0007669"/>
    <property type="project" value="InterPro"/>
</dbReference>
<dbReference type="RefSeq" id="WP_132702287.1">
    <property type="nucleotide sequence ID" value="NZ_SLZR01000012.1"/>
</dbReference>
<evidence type="ECO:0000256" key="7">
    <source>
        <dbReference type="RuleBase" id="RU365034"/>
    </source>
</evidence>
<keyword evidence="9" id="KW-1185">Reference proteome</keyword>
<dbReference type="InterPro" id="IPR004637">
    <property type="entry name" value="Dat"/>
</dbReference>
<dbReference type="NCBIfam" id="TIGR02407">
    <property type="entry name" value="ectoine_ectB"/>
    <property type="match status" value="1"/>
</dbReference>
<evidence type="ECO:0000256" key="6">
    <source>
        <dbReference type="RuleBase" id="RU003560"/>
    </source>
</evidence>
<organism evidence="8 9">
    <name type="scientific">Reinekea marinisedimentorum</name>
    <dbReference type="NCBI Taxonomy" id="230495"/>
    <lineage>
        <taxon>Bacteria</taxon>
        <taxon>Pseudomonadati</taxon>
        <taxon>Pseudomonadota</taxon>
        <taxon>Gammaproteobacteria</taxon>
        <taxon>Oceanospirillales</taxon>
        <taxon>Saccharospirillaceae</taxon>
        <taxon>Reinekea</taxon>
    </lineage>
</organism>
<dbReference type="InterPro" id="IPR005814">
    <property type="entry name" value="Aminotrans_3"/>
</dbReference>
<evidence type="ECO:0000313" key="8">
    <source>
        <dbReference type="EMBL" id="TCS39758.1"/>
    </source>
</evidence>
<dbReference type="CDD" id="cd00610">
    <property type="entry name" value="OAT_like"/>
    <property type="match status" value="1"/>
</dbReference>
<evidence type="ECO:0000256" key="3">
    <source>
        <dbReference type="ARBA" id="ARBA00022576"/>
    </source>
</evidence>
<dbReference type="UniPathway" id="UPA00067">
    <property type="reaction ID" value="UER00121"/>
</dbReference>
<dbReference type="InterPro" id="IPR049704">
    <property type="entry name" value="Aminotrans_3_PPA_site"/>
</dbReference>
<dbReference type="FunFam" id="3.40.640.10:FF:000004">
    <property type="entry name" value="Acetylornithine aminotransferase"/>
    <property type="match status" value="1"/>
</dbReference>
<comment type="cofactor">
    <cofactor evidence="1 7">
        <name>pyridoxal 5'-phosphate</name>
        <dbReference type="ChEBI" id="CHEBI:597326"/>
    </cofactor>
</comment>
<dbReference type="Gene3D" id="3.90.1150.10">
    <property type="entry name" value="Aspartate Aminotransferase, domain 1"/>
    <property type="match status" value="1"/>
</dbReference>
<reference evidence="8 9" key="1">
    <citation type="submission" date="2019-03" db="EMBL/GenBank/DDBJ databases">
        <title>Genomic Encyclopedia of Archaeal and Bacterial Type Strains, Phase II (KMG-II): from individual species to whole genera.</title>
        <authorList>
            <person name="Goeker M."/>
        </authorList>
    </citation>
    <scope>NUCLEOTIDE SEQUENCE [LARGE SCALE GENOMIC DNA]</scope>
    <source>
        <strain evidence="8 9">DSM 15388</strain>
    </source>
</reference>
<dbReference type="Gene3D" id="3.40.640.10">
    <property type="entry name" value="Type I PLP-dependent aspartate aminotransferase-like (Major domain)"/>
    <property type="match status" value="1"/>
</dbReference>
<dbReference type="OrthoDB" id="9801052at2"/>
<sequence>MTVFEEIESEVRSYARSFPCVFNRAKGELLWDEKGNQYLDFLAGAGTLNYGHNNENFKGALVEYITNDGITHGLDMYTKAKAEFLETFNEVILKPRDLNYVMQFTGPTGTNAVEAALKLARNVTGRENIISFTNGFHGVSMGALAATGNSHHRGAAGVSLSGVSRMPFDGYLGDDVDTNAYLDKVLSDSSSGIDKPAAVIVETVQGEGGVNAASFEWLQGLQAVCTKHDVLLIVDDIQAGCGRTGTFFSFERTGIKPDIVTMSKSLSGYGLPFAVVLMKPELDQWKPGEHNGTFRGNNLAFVTAKAALDHYWRDDAFTKSILQKGQYVEKRLKAMAEQYSEGVFSTCGRGMFQGINCVDGDIASQITKEAFANGLIIETSGAEDQVIKIFCPLTISEGNLKRGLDILEKSVQKICLKTDELPDESCYFDHVQVDENVKWVS</sequence>
<protein>
    <recommendedName>
        <fullName evidence="7">Diaminobutyrate--2-oxoglutarate transaminase</fullName>
        <ecNumber evidence="7">2.6.1.76</ecNumber>
    </recommendedName>
    <alternativeName>
        <fullName evidence="7">DABA aminotransferase</fullName>
    </alternativeName>
</protein>
<dbReference type="Pfam" id="PF00202">
    <property type="entry name" value="Aminotran_3"/>
    <property type="match status" value="1"/>
</dbReference>
<keyword evidence="3 7" id="KW-0032">Aminotransferase</keyword>
<comment type="similarity">
    <text evidence="2 6">Belongs to the class-III pyridoxal-phosphate-dependent aminotransferase family.</text>
</comment>
<dbReference type="SUPFAM" id="SSF53383">
    <property type="entry name" value="PLP-dependent transferases"/>
    <property type="match status" value="1"/>
</dbReference>
<keyword evidence="4 7" id="KW-0808">Transferase</keyword>
<dbReference type="Proteomes" id="UP000295793">
    <property type="component" value="Unassembled WGS sequence"/>
</dbReference>